<evidence type="ECO:0000256" key="1">
    <source>
        <dbReference type="ARBA" id="ARBA00001946"/>
    </source>
</evidence>
<feature type="domain" description="VRR-NUC" evidence="4">
    <location>
        <begin position="6"/>
        <end position="86"/>
    </location>
</feature>
<evidence type="ECO:0000256" key="3">
    <source>
        <dbReference type="ARBA" id="ARBA00022801"/>
    </source>
</evidence>
<dbReference type="GeneID" id="93077403"/>
<dbReference type="KEGG" id="las:CLIBASIA_05505"/>
<keyword evidence="2" id="KW-0540">Nuclease</keyword>
<dbReference type="InterPro" id="IPR011856">
    <property type="entry name" value="tRNA_endonuc-like_dom_sf"/>
</dbReference>
<evidence type="ECO:0000313" key="6">
    <source>
        <dbReference type="Proteomes" id="UP000002744"/>
    </source>
</evidence>
<name>C6XH14_LIBAP</name>
<comment type="cofactor">
    <cofactor evidence="1">
        <name>Mg(2+)</name>
        <dbReference type="ChEBI" id="CHEBI:18420"/>
    </cofactor>
</comment>
<dbReference type="Gene3D" id="3.40.1350.10">
    <property type="match status" value="1"/>
</dbReference>
<gene>
    <name evidence="5" type="ordered locus">CLIBASIA_05505</name>
</gene>
<dbReference type="GO" id="GO:0004518">
    <property type="term" value="F:nuclease activity"/>
    <property type="evidence" value="ECO:0007669"/>
    <property type="project" value="UniProtKB-KW"/>
</dbReference>
<sequence>MRTDYLSEAKLEKRLVKGSKKLDCLVFKTQFINQRGCPDRLIITPNGAHFWVEMKTSRGRLSNAQKRVIATLLLYHQKVQVLSSTEEVDGFLRMLECY</sequence>
<keyword evidence="3" id="KW-0378">Hydrolase</keyword>
<protein>
    <recommendedName>
        <fullName evidence="4">VRR-NUC domain-containing protein</fullName>
    </recommendedName>
</protein>
<dbReference type="InterPro" id="IPR014883">
    <property type="entry name" value="VRR_NUC"/>
</dbReference>
<dbReference type="Proteomes" id="UP000002744">
    <property type="component" value="Chromosome"/>
</dbReference>
<dbReference type="EMBL" id="CP001677">
    <property type="protein sequence ID" value="ACT57667.1"/>
    <property type="molecule type" value="Genomic_DNA"/>
</dbReference>
<evidence type="ECO:0000256" key="2">
    <source>
        <dbReference type="ARBA" id="ARBA00022722"/>
    </source>
</evidence>
<dbReference type="HOGENOM" id="CLU_161041_0_1_5"/>
<evidence type="ECO:0000259" key="4">
    <source>
        <dbReference type="SMART" id="SM00990"/>
    </source>
</evidence>
<organism evidence="5 6">
    <name type="scientific">Liberibacter asiaticus (strain psy62)</name>
    <dbReference type="NCBI Taxonomy" id="537021"/>
    <lineage>
        <taxon>Bacteria</taxon>
        <taxon>Pseudomonadati</taxon>
        <taxon>Pseudomonadota</taxon>
        <taxon>Alphaproteobacteria</taxon>
        <taxon>Hyphomicrobiales</taxon>
        <taxon>Rhizobiaceae</taxon>
        <taxon>Liberibacter</taxon>
    </lineage>
</organism>
<dbReference type="GO" id="GO:0016788">
    <property type="term" value="F:hydrolase activity, acting on ester bonds"/>
    <property type="evidence" value="ECO:0007669"/>
    <property type="project" value="InterPro"/>
</dbReference>
<evidence type="ECO:0000313" key="5">
    <source>
        <dbReference type="EMBL" id="ACT57667.1"/>
    </source>
</evidence>
<proteinExistence type="predicted"/>
<dbReference type="GO" id="GO:0003676">
    <property type="term" value="F:nucleic acid binding"/>
    <property type="evidence" value="ECO:0007669"/>
    <property type="project" value="InterPro"/>
</dbReference>
<reference evidence="5 6" key="1">
    <citation type="journal article" date="2009" name="Mol. Plant Microbe Interact.">
        <title>Complete genome sequence of citrus huanglongbing bacterium, 'Candidatus Liberibacter asiaticus' obtained through metagenomics.</title>
        <authorList>
            <person name="Duan Y."/>
            <person name="Zhou L."/>
            <person name="Hall D.G."/>
            <person name="Li W."/>
            <person name="Doddapaneni H."/>
            <person name="Lin H."/>
            <person name="Liu L."/>
            <person name="Vahling C.M."/>
            <person name="Gabriel D.W."/>
            <person name="Williams K.P."/>
            <person name="Dickerman A."/>
            <person name="Sun Y."/>
            <person name="Gottwald T."/>
        </authorList>
    </citation>
    <scope>NUCLEOTIDE SEQUENCE [LARGE SCALE GENOMIC DNA]</scope>
    <source>
        <strain evidence="6">psy62</strain>
    </source>
</reference>
<dbReference type="AlphaFoldDB" id="C6XH14"/>
<dbReference type="SMART" id="SM00990">
    <property type="entry name" value="VRR_NUC"/>
    <property type="match status" value="1"/>
</dbReference>
<reference evidence="5 6" key="2">
    <citation type="journal article" date="2011" name="Appl. Environ. Microbiol.">
        <title>Diversity and plasticity of the intracellular plant pathogen and insect symbiont, 'Candidatus Liberibacter asiaticus', revealed by hyper variable prophage genes with intragenic tandem repeats.</title>
        <authorList>
            <person name="Zhou L."/>
            <person name="Powell C.A."/>
            <person name="Hoffman M.T."/>
            <person name="Li W."/>
            <person name="Fan G."/>
            <person name="Liu B."/>
            <person name="Lin H."/>
            <person name="Duan Y."/>
        </authorList>
    </citation>
    <scope>NUCLEOTIDE SEQUENCE [LARGE SCALE GENOMIC DNA]</scope>
    <source>
        <strain evidence="6">psy62</strain>
    </source>
</reference>
<dbReference type="STRING" id="537021.CLIBASIA_05505"/>
<dbReference type="SMR" id="C6XH14"/>
<dbReference type="RefSeq" id="WP_015824994.1">
    <property type="nucleotide sequence ID" value="NC_012985.3"/>
</dbReference>
<dbReference type="OrthoDB" id="8456559at2"/>
<accession>C6XH14</accession>